<gene>
    <name evidence="2" type="ORF">THASP1DRAFT_32746</name>
</gene>
<dbReference type="OrthoDB" id="5570250at2759"/>
<dbReference type="InterPro" id="IPR003010">
    <property type="entry name" value="C-N_Hydrolase"/>
</dbReference>
<protein>
    <submittedName>
        <fullName evidence="2">Carbon-nitrogen hydrolase</fullName>
    </submittedName>
</protein>
<dbReference type="PANTHER" id="PTHR23088">
    <property type="entry name" value="NITRILASE-RELATED"/>
    <property type="match status" value="1"/>
</dbReference>
<dbReference type="AlphaFoldDB" id="A0A4P9XJP5"/>
<dbReference type="SUPFAM" id="SSF56317">
    <property type="entry name" value="Carbon-nitrogen hydrolase"/>
    <property type="match status" value="1"/>
</dbReference>
<dbReference type="Gene3D" id="3.60.110.10">
    <property type="entry name" value="Carbon-nitrogen hydrolase"/>
    <property type="match status" value="1"/>
</dbReference>
<feature type="non-terminal residue" evidence="2">
    <location>
        <position position="1"/>
    </location>
</feature>
<organism evidence="2 3">
    <name type="scientific">Thamnocephalis sphaerospora</name>
    <dbReference type="NCBI Taxonomy" id="78915"/>
    <lineage>
        <taxon>Eukaryota</taxon>
        <taxon>Fungi</taxon>
        <taxon>Fungi incertae sedis</taxon>
        <taxon>Zoopagomycota</taxon>
        <taxon>Zoopagomycotina</taxon>
        <taxon>Zoopagomycetes</taxon>
        <taxon>Zoopagales</taxon>
        <taxon>Sigmoideomycetaceae</taxon>
        <taxon>Thamnocephalis</taxon>
    </lineage>
</organism>
<keyword evidence="2" id="KW-0378">Hydrolase</keyword>
<dbReference type="Proteomes" id="UP000271241">
    <property type="component" value="Unassembled WGS sequence"/>
</dbReference>
<dbReference type="PANTHER" id="PTHR23088:SF27">
    <property type="entry name" value="DEAMINATED GLUTATHIONE AMIDASE"/>
    <property type="match status" value="1"/>
</dbReference>
<keyword evidence="3" id="KW-1185">Reference proteome</keyword>
<evidence type="ECO:0000313" key="3">
    <source>
        <dbReference type="Proteomes" id="UP000271241"/>
    </source>
</evidence>
<evidence type="ECO:0000313" key="2">
    <source>
        <dbReference type="EMBL" id="RKP05410.1"/>
    </source>
</evidence>
<reference evidence="3" key="1">
    <citation type="journal article" date="2018" name="Nat. Microbiol.">
        <title>Leveraging single-cell genomics to expand the fungal tree of life.</title>
        <authorList>
            <person name="Ahrendt S.R."/>
            <person name="Quandt C.A."/>
            <person name="Ciobanu D."/>
            <person name="Clum A."/>
            <person name="Salamov A."/>
            <person name="Andreopoulos B."/>
            <person name="Cheng J.F."/>
            <person name="Woyke T."/>
            <person name="Pelin A."/>
            <person name="Henrissat B."/>
            <person name="Reynolds N.K."/>
            <person name="Benny G.L."/>
            <person name="Smith M.E."/>
            <person name="James T.Y."/>
            <person name="Grigoriev I.V."/>
        </authorList>
    </citation>
    <scope>NUCLEOTIDE SEQUENCE [LARGE SCALE GENOMIC DNA]</scope>
    <source>
        <strain evidence="3">RSA 1356</strain>
    </source>
</reference>
<dbReference type="Pfam" id="PF00795">
    <property type="entry name" value="CN_hydrolase"/>
    <property type="match status" value="1"/>
</dbReference>
<dbReference type="EMBL" id="KZ993138">
    <property type="protein sequence ID" value="RKP05410.1"/>
    <property type="molecule type" value="Genomic_DNA"/>
</dbReference>
<sequence length="73" mass="8082">TLLRARAIETQTYVIAAAQYGQHNPKRASFGSAMIVDPWGKVLARCEDADEPSIALANIDLDYLQHLWLLGTL</sequence>
<evidence type="ECO:0000259" key="1">
    <source>
        <dbReference type="PROSITE" id="PS50263"/>
    </source>
</evidence>
<dbReference type="InterPro" id="IPR036526">
    <property type="entry name" value="C-N_Hydrolase_sf"/>
</dbReference>
<name>A0A4P9XJP5_9FUNG</name>
<dbReference type="PROSITE" id="PS50263">
    <property type="entry name" value="CN_HYDROLASE"/>
    <property type="match status" value="1"/>
</dbReference>
<feature type="domain" description="CN hydrolase" evidence="1">
    <location>
        <begin position="1"/>
        <end position="61"/>
    </location>
</feature>
<proteinExistence type="predicted"/>
<accession>A0A4P9XJP5</accession>
<dbReference type="GO" id="GO:0016787">
    <property type="term" value="F:hydrolase activity"/>
    <property type="evidence" value="ECO:0007669"/>
    <property type="project" value="UniProtKB-KW"/>
</dbReference>
<dbReference type="STRING" id="78915.A0A4P9XJP5"/>